<gene>
    <name evidence="1" type="ORF">J2T10_000117</name>
</gene>
<accession>A0ABT9THT6</accession>
<evidence type="ECO:0000313" key="2">
    <source>
        <dbReference type="Proteomes" id="UP001244563"/>
    </source>
</evidence>
<dbReference type="Proteomes" id="UP001244563">
    <property type="component" value="Unassembled WGS sequence"/>
</dbReference>
<organism evidence="1 2">
    <name type="scientific">Paenarthrobacter nicotinovorans</name>
    <name type="common">Arthrobacter nicotinovorans</name>
    <dbReference type="NCBI Taxonomy" id="29320"/>
    <lineage>
        <taxon>Bacteria</taxon>
        <taxon>Bacillati</taxon>
        <taxon>Actinomycetota</taxon>
        <taxon>Actinomycetes</taxon>
        <taxon>Micrococcales</taxon>
        <taxon>Micrococcaceae</taxon>
        <taxon>Paenarthrobacter</taxon>
    </lineage>
</organism>
<proteinExistence type="predicted"/>
<evidence type="ECO:0000313" key="1">
    <source>
        <dbReference type="EMBL" id="MDQ0100498.1"/>
    </source>
</evidence>
<comment type="caution">
    <text evidence="1">The sequence shown here is derived from an EMBL/GenBank/DDBJ whole genome shotgun (WGS) entry which is preliminary data.</text>
</comment>
<sequence>MYEELSDGALGYYDHEDGLIRVDPRKPRRKRHVTIVHEQFHRALKHGEDIMPKRVSREIVVEAMTAMYFISFRDLLDAFVQCGSVDEMARFLNVDNGLIYARWLALTQAEQTILNVCGRVCIGIDYRDPSRSDLAVVA</sequence>
<protein>
    <recommendedName>
        <fullName evidence="3">IrrE N-terminal-like domain-containing protein</fullName>
    </recommendedName>
</protein>
<reference evidence="1 2" key="1">
    <citation type="submission" date="2023-07" db="EMBL/GenBank/DDBJ databases">
        <title>Sorghum-associated microbial communities from plants grown in Nebraska, USA.</title>
        <authorList>
            <person name="Schachtman D."/>
        </authorList>
    </citation>
    <scope>NUCLEOTIDE SEQUENCE [LARGE SCALE GENOMIC DNA]</scope>
    <source>
        <strain evidence="1 2">CC523</strain>
    </source>
</reference>
<dbReference type="RefSeq" id="WP_306876576.1">
    <property type="nucleotide sequence ID" value="NZ_JAUSSW010000001.1"/>
</dbReference>
<dbReference type="EMBL" id="JAUSSW010000001">
    <property type="protein sequence ID" value="MDQ0100498.1"/>
    <property type="molecule type" value="Genomic_DNA"/>
</dbReference>
<keyword evidence="2" id="KW-1185">Reference proteome</keyword>
<name>A0ABT9THT6_PAENI</name>
<evidence type="ECO:0008006" key="3">
    <source>
        <dbReference type="Google" id="ProtNLM"/>
    </source>
</evidence>